<feature type="region of interest" description="Disordered" evidence="1">
    <location>
        <begin position="140"/>
        <end position="171"/>
    </location>
</feature>
<evidence type="ECO:0000256" key="1">
    <source>
        <dbReference type="SAM" id="MobiDB-lite"/>
    </source>
</evidence>
<gene>
    <name evidence="2" type="ORF">ELE36_17170</name>
</gene>
<proteinExistence type="predicted"/>
<organism evidence="2 3">
    <name type="scientific">Pseudolysobacter antarcticus</name>
    <dbReference type="NCBI Taxonomy" id="2511995"/>
    <lineage>
        <taxon>Bacteria</taxon>
        <taxon>Pseudomonadati</taxon>
        <taxon>Pseudomonadota</taxon>
        <taxon>Gammaproteobacteria</taxon>
        <taxon>Lysobacterales</taxon>
        <taxon>Rhodanobacteraceae</taxon>
        <taxon>Pseudolysobacter</taxon>
    </lineage>
</organism>
<protein>
    <submittedName>
        <fullName evidence="2">Uncharacterized protein</fullName>
    </submittedName>
</protein>
<dbReference type="Proteomes" id="UP000291562">
    <property type="component" value="Chromosome"/>
</dbReference>
<name>A0A411HNA6_9GAMM</name>
<evidence type="ECO:0000313" key="2">
    <source>
        <dbReference type="EMBL" id="QBB71952.1"/>
    </source>
</evidence>
<dbReference type="EMBL" id="CP035704">
    <property type="protein sequence ID" value="QBB71952.1"/>
    <property type="molecule type" value="Genomic_DNA"/>
</dbReference>
<accession>A0A411HNA6</accession>
<sequence>MQFHAELIQRHHVIKRIIATARCGRRGMRRTLADEEGQRNKNQRIDRNEFWPCPRRLAFPRQHPTKQGCQSGMREQTPYRFTSTVGRFWRADKNVQGCDRDYQCSAPAGQRLFTRCTHEYSHVNGAAVAASRLHSKEIRVDDNHDPAQLPSPLSIKSTIRTELPHRPERGQ</sequence>
<keyword evidence="3" id="KW-1185">Reference proteome</keyword>
<evidence type="ECO:0000313" key="3">
    <source>
        <dbReference type="Proteomes" id="UP000291562"/>
    </source>
</evidence>
<dbReference type="RefSeq" id="WP_129835457.1">
    <property type="nucleotide sequence ID" value="NZ_CP035704.1"/>
</dbReference>
<reference evidence="2 3" key="1">
    <citation type="submission" date="2019-01" db="EMBL/GenBank/DDBJ databases">
        <title>Pseudolysobacter antarctica gen. nov., sp. nov., isolated from Fildes Peninsula, Antarctica.</title>
        <authorList>
            <person name="Wei Z."/>
            <person name="Peng F."/>
        </authorList>
    </citation>
    <scope>NUCLEOTIDE SEQUENCE [LARGE SCALE GENOMIC DNA]</scope>
    <source>
        <strain evidence="2 3">AQ6-296</strain>
    </source>
</reference>
<dbReference type="AlphaFoldDB" id="A0A411HNA6"/>
<feature type="compositionally biased region" description="Basic and acidic residues" evidence="1">
    <location>
        <begin position="162"/>
        <end position="171"/>
    </location>
</feature>
<dbReference type="KEGG" id="xbc:ELE36_17170"/>